<accession>A0ABU6ALF1</accession>
<evidence type="ECO:0000313" key="7">
    <source>
        <dbReference type="Proteomes" id="UP001327093"/>
    </source>
</evidence>
<evidence type="ECO:0000256" key="4">
    <source>
        <dbReference type="ARBA" id="ARBA00023163"/>
    </source>
</evidence>
<evidence type="ECO:0000256" key="3">
    <source>
        <dbReference type="ARBA" id="ARBA00023125"/>
    </source>
</evidence>
<dbReference type="Gene3D" id="3.40.190.290">
    <property type="match status" value="1"/>
</dbReference>
<dbReference type="Pfam" id="PF00126">
    <property type="entry name" value="HTH_1"/>
    <property type="match status" value="1"/>
</dbReference>
<reference evidence="6 7" key="1">
    <citation type="submission" date="2023-10" db="EMBL/GenBank/DDBJ databases">
        <title>Saccharopolyspora sp. nov., isolated from mangrove soil.</title>
        <authorList>
            <person name="Lu Y."/>
            <person name="Liu W."/>
        </authorList>
    </citation>
    <scope>NUCLEOTIDE SEQUENCE [LARGE SCALE GENOMIC DNA]</scope>
    <source>
        <strain evidence="6 7">S2-29</strain>
    </source>
</reference>
<dbReference type="Pfam" id="PF03466">
    <property type="entry name" value="LysR_substrate"/>
    <property type="match status" value="1"/>
</dbReference>
<comment type="caution">
    <text evidence="6">The sequence shown here is derived from an EMBL/GenBank/DDBJ whole genome shotgun (WGS) entry which is preliminary data.</text>
</comment>
<feature type="domain" description="HTH lysR-type" evidence="5">
    <location>
        <begin position="16"/>
        <end position="68"/>
    </location>
</feature>
<dbReference type="Proteomes" id="UP001327093">
    <property type="component" value="Unassembled WGS sequence"/>
</dbReference>
<dbReference type="InterPro" id="IPR036388">
    <property type="entry name" value="WH-like_DNA-bd_sf"/>
</dbReference>
<dbReference type="InterPro" id="IPR036390">
    <property type="entry name" value="WH_DNA-bd_sf"/>
</dbReference>
<dbReference type="PANTHER" id="PTHR30346:SF28">
    <property type="entry name" value="HTH-TYPE TRANSCRIPTIONAL REGULATOR CYNR"/>
    <property type="match status" value="1"/>
</dbReference>
<gene>
    <name evidence="6" type="ORF">R4I43_33615</name>
</gene>
<dbReference type="SUPFAM" id="SSF53850">
    <property type="entry name" value="Periplasmic binding protein-like II"/>
    <property type="match status" value="1"/>
</dbReference>
<comment type="similarity">
    <text evidence="1">Belongs to the LysR transcriptional regulatory family.</text>
</comment>
<evidence type="ECO:0000256" key="1">
    <source>
        <dbReference type="ARBA" id="ARBA00009437"/>
    </source>
</evidence>
<evidence type="ECO:0000313" key="6">
    <source>
        <dbReference type="EMBL" id="MEB3372351.1"/>
    </source>
</evidence>
<organism evidence="6 7">
    <name type="scientific">Saccharopolyspora mangrovi</name>
    <dbReference type="NCBI Taxonomy" id="3082379"/>
    <lineage>
        <taxon>Bacteria</taxon>
        <taxon>Bacillati</taxon>
        <taxon>Actinomycetota</taxon>
        <taxon>Actinomycetes</taxon>
        <taxon>Pseudonocardiales</taxon>
        <taxon>Pseudonocardiaceae</taxon>
        <taxon>Saccharopolyspora</taxon>
    </lineage>
</organism>
<proteinExistence type="inferred from homology"/>
<protein>
    <submittedName>
        <fullName evidence="6">LysR family transcriptional regulator</fullName>
    </submittedName>
</protein>
<keyword evidence="2" id="KW-0805">Transcription regulation</keyword>
<keyword evidence="4" id="KW-0804">Transcription</keyword>
<dbReference type="EMBL" id="JAWLNX010000043">
    <property type="protein sequence ID" value="MEB3372351.1"/>
    <property type="molecule type" value="Genomic_DNA"/>
</dbReference>
<name>A0ABU6ALF1_9PSEU</name>
<sequence>MQPPSVSIATGLLPKLSLLHAMARAGQLSAAAESLGIPQSTATRWVEALSRVVGVPLTHRVGGRTELTAAGRALAEAAGEARETVGVGVARALEAADPRRGRIAFGFMRTQASARAPELLRGYRAVRPQVRFALFEAAHEELVARLHAGSVDIALTALRDDDVDIEATELGREPFVVVMPSEHRLAGKDHLRLRELRDETFVGLSSTVALRQRIDRLCASGGIRPRYSFETEEVETVRGLAAAGAGLAILPARDSGPISGSVEIAVSPPQHRRIGLIVSTRRAVDPRVSEFRDWATTHTRIGRRSH</sequence>
<dbReference type="InterPro" id="IPR000847">
    <property type="entry name" value="LysR_HTH_N"/>
</dbReference>
<dbReference type="PROSITE" id="PS50931">
    <property type="entry name" value="HTH_LYSR"/>
    <property type="match status" value="1"/>
</dbReference>
<dbReference type="SUPFAM" id="SSF46785">
    <property type="entry name" value="Winged helix' DNA-binding domain"/>
    <property type="match status" value="1"/>
</dbReference>
<evidence type="ECO:0000256" key="2">
    <source>
        <dbReference type="ARBA" id="ARBA00023015"/>
    </source>
</evidence>
<evidence type="ECO:0000259" key="5">
    <source>
        <dbReference type="PROSITE" id="PS50931"/>
    </source>
</evidence>
<dbReference type="RefSeq" id="WP_324269771.1">
    <property type="nucleotide sequence ID" value="NZ_JAWLNX010000043.1"/>
</dbReference>
<keyword evidence="7" id="KW-1185">Reference proteome</keyword>
<dbReference type="Gene3D" id="1.10.10.10">
    <property type="entry name" value="Winged helix-like DNA-binding domain superfamily/Winged helix DNA-binding domain"/>
    <property type="match status" value="1"/>
</dbReference>
<dbReference type="InterPro" id="IPR005119">
    <property type="entry name" value="LysR_subst-bd"/>
</dbReference>
<keyword evidence="3" id="KW-0238">DNA-binding</keyword>
<dbReference type="PANTHER" id="PTHR30346">
    <property type="entry name" value="TRANSCRIPTIONAL DUAL REGULATOR HCAR-RELATED"/>
    <property type="match status" value="1"/>
</dbReference>